<organism evidence="1">
    <name type="scientific">human gut metagenome</name>
    <dbReference type="NCBI Taxonomy" id="408170"/>
    <lineage>
        <taxon>unclassified sequences</taxon>
        <taxon>metagenomes</taxon>
        <taxon>organismal metagenomes</taxon>
    </lineage>
</organism>
<sequence>MVSNFVWNIEIKVEDDNNLEGIFEDITQSGLNVGMLKSKINTKDVINKVRLKRDDVAWMGIELKGTNAIISIVKSDKKPDIVDETDYCNIVSDKVGMITKISAQNGTANVKVGDTVNVGTVLINGWLEGKYTGIRYVHAKGKVEAKVWHTKYKFVPYNTTEIKETGKVEKFYSIKFN</sequence>
<comment type="caution">
    <text evidence="1">The sequence shown here is derived from an EMBL/GenBank/DDBJ whole genome shotgun (WGS) entry which is preliminary data.</text>
</comment>
<accession>K1RVK5</accession>
<name>K1RVK5_9ZZZZ</name>
<proteinExistence type="predicted"/>
<protein>
    <submittedName>
        <fullName evidence="1">Sporulation protein YqfD</fullName>
    </submittedName>
</protein>
<dbReference type="AlphaFoldDB" id="K1RVK5"/>
<dbReference type="EMBL" id="AJWZ01009015">
    <property type="protein sequence ID" value="EKC52507.1"/>
    <property type="molecule type" value="Genomic_DNA"/>
</dbReference>
<evidence type="ECO:0000313" key="1">
    <source>
        <dbReference type="EMBL" id="EKC52507.1"/>
    </source>
</evidence>
<feature type="non-terminal residue" evidence="1">
    <location>
        <position position="177"/>
    </location>
</feature>
<dbReference type="Pfam" id="PF06898">
    <property type="entry name" value="YqfD"/>
    <property type="match status" value="1"/>
</dbReference>
<dbReference type="InterPro" id="IPR010690">
    <property type="entry name" value="YqfD"/>
</dbReference>
<reference evidence="1" key="1">
    <citation type="journal article" date="2013" name="Environ. Microbiol.">
        <title>Microbiota from the distal guts of lean and obese adolescents exhibit partial functional redundancy besides clear differences in community structure.</title>
        <authorList>
            <person name="Ferrer M."/>
            <person name="Ruiz A."/>
            <person name="Lanza F."/>
            <person name="Haange S.B."/>
            <person name="Oberbach A."/>
            <person name="Till H."/>
            <person name="Bargiela R."/>
            <person name="Campoy C."/>
            <person name="Segura M.T."/>
            <person name="Richter M."/>
            <person name="von Bergen M."/>
            <person name="Seifert J."/>
            <person name="Suarez A."/>
        </authorList>
    </citation>
    <scope>NUCLEOTIDE SEQUENCE</scope>
</reference>
<gene>
    <name evidence="1" type="ORF">OBE_13053</name>
</gene>